<dbReference type="GO" id="GO:0003677">
    <property type="term" value="F:DNA binding"/>
    <property type="evidence" value="ECO:0007669"/>
    <property type="project" value="InterPro"/>
</dbReference>
<gene>
    <name evidence="1" type="ORF">B5F75_06085</name>
</gene>
<keyword evidence="2" id="KW-1185">Reference proteome</keyword>
<dbReference type="AlphaFoldDB" id="A0A1Y4DAF5"/>
<dbReference type="InterPro" id="IPR036894">
    <property type="entry name" value="YbaB-like_sf"/>
</dbReference>
<dbReference type="Pfam" id="PF02575">
    <property type="entry name" value="YbaB_DNA_bd"/>
    <property type="match status" value="1"/>
</dbReference>
<dbReference type="OrthoDB" id="9803080at2"/>
<dbReference type="RefSeq" id="WP_087289008.1">
    <property type="nucleotide sequence ID" value="NZ_NFJD01000004.1"/>
</dbReference>
<dbReference type="EMBL" id="NFJD01000004">
    <property type="protein sequence ID" value="OUO56183.1"/>
    <property type="molecule type" value="Genomic_DNA"/>
</dbReference>
<evidence type="ECO:0000313" key="2">
    <source>
        <dbReference type="Proteomes" id="UP000196368"/>
    </source>
</evidence>
<dbReference type="SUPFAM" id="SSF82607">
    <property type="entry name" value="YbaB-like"/>
    <property type="match status" value="1"/>
</dbReference>
<protein>
    <recommendedName>
        <fullName evidence="3">Nucleoid-associated protein, YbaB/EbfC family</fullName>
    </recommendedName>
</protein>
<reference evidence="2" key="1">
    <citation type="submission" date="2017-04" db="EMBL/GenBank/DDBJ databases">
        <title>Function of individual gut microbiota members based on whole genome sequencing of pure cultures obtained from chicken caecum.</title>
        <authorList>
            <person name="Medvecky M."/>
            <person name="Cejkova D."/>
            <person name="Polansky O."/>
            <person name="Karasova D."/>
            <person name="Kubasova T."/>
            <person name="Cizek A."/>
            <person name="Rychlik I."/>
        </authorList>
    </citation>
    <scope>NUCLEOTIDE SEQUENCE [LARGE SCALE GENOMIC DNA]</scope>
    <source>
        <strain evidence="2">An273</strain>
    </source>
</reference>
<evidence type="ECO:0000313" key="1">
    <source>
        <dbReference type="EMBL" id="OUO56183.1"/>
    </source>
</evidence>
<sequence>MFDKLGQLKDLWKLKSQMEEIKKRLDNMVIKVDSPRHLFEVTISGSQEVKEVRVDALIKNFKEAEIAEDLKAVINKAVRDSQTMAAQTMGNFGMPQA</sequence>
<comment type="caution">
    <text evidence="1">The sequence shown here is derived from an EMBL/GenBank/DDBJ whole genome shotgun (WGS) entry which is preliminary data.</text>
</comment>
<dbReference type="Gene3D" id="3.30.1310.10">
    <property type="entry name" value="Nucleoid-associated protein YbaB-like domain"/>
    <property type="match status" value="1"/>
</dbReference>
<proteinExistence type="predicted"/>
<organism evidence="1 2">
    <name type="scientific">Candidatus Avelusimicrobium gallicola</name>
    <dbReference type="NCBI Taxonomy" id="2562704"/>
    <lineage>
        <taxon>Bacteria</taxon>
        <taxon>Pseudomonadati</taxon>
        <taxon>Elusimicrobiota</taxon>
        <taxon>Elusimicrobia</taxon>
        <taxon>Elusimicrobiales</taxon>
        <taxon>Elusimicrobiaceae</taxon>
        <taxon>Candidatus Avelusimicrobium</taxon>
    </lineage>
</organism>
<accession>A0A1Y4DAF5</accession>
<dbReference type="InterPro" id="IPR004401">
    <property type="entry name" value="YbaB/EbfC"/>
</dbReference>
<name>A0A1Y4DAF5_9BACT</name>
<dbReference type="Proteomes" id="UP000196368">
    <property type="component" value="Unassembled WGS sequence"/>
</dbReference>
<evidence type="ECO:0008006" key="3">
    <source>
        <dbReference type="Google" id="ProtNLM"/>
    </source>
</evidence>